<reference evidence="3" key="2">
    <citation type="submission" date="2015-01" db="EMBL/GenBank/DDBJ databases">
        <title>Evolutionary Origins and Diversification of the Mycorrhizal Mutualists.</title>
        <authorList>
            <consortium name="DOE Joint Genome Institute"/>
            <consortium name="Mycorrhizal Genomics Consortium"/>
            <person name="Kohler A."/>
            <person name="Kuo A."/>
            <person name="Nagy L.G."/>
            <person name="Floudas D."/>
            <person name="Copeland A."/>
            <person name="Barry K.W."/>
            <person name="Cichocki N."/>
            <person name="Veneault-Fourrey C."/>
            <person name="LaButti K."/>
            <person name="Lindquist E.A."/>
            <person name="Lipzen A."/>
            <person name="Lundell T."/>
            <person name="Morin E."/>
            <person name="Murat C."/>
            <person name="Riley R."/>
            <person name="Ohm R."/>
            <person name="Sun H."/>
            <person name="Tunlid A."/>
            <person name="Henrissat B."/>
            <person name="Grigoriev I.V."/>
            <person name="Hibbett D.S."/>
            <person name="Martin F."/>
        </authorList>
    </citation>
    <scope>NUCLEOTIDE SEQUENCE [LARGE SCALE GENOMIC DNA]</scope>
    <source>
        <strain evidence="3">LaAM-08-1</strain>
    </source>
</reference>
<evidence type="ECO:0000259" key="1">
    <source>
        <dbReference type="Pfam" id="PF20415"/>
    </source>
</evidence>
<proteinExistence type="predicted"/>
<dbReference type="Pfam" id="PF20415">
    <property type="entry name" value="DUF6699"/>
    <property type="match status" value="1"/>
</dbReference>
<reference evidence="2 3" key="1">
    <citation type="submission" date="2014-04" db="EMBL/GenBank/DDBJ databases">
        <authorList>
            <consortium name="DOE Joint Genome Institute"/>
            <person name="Kuo A."/>
            <person name="Kohler A."/>
            <person name="Nagy L.G."/>
            <person name="Floudas D."/>
            <person name="Copeland A."/>
            <person name="Barry K.W."/>
            <person name="Cichocki N."/>
            <person name="Veneault-Fourrey C."/>
            <person name="LaButti K."/>
            <person name="Lindquist E.A."/>
            <person name="Lipzen A."/>
            <person name="Lundell T."/>
            <person name="Morin E."/>
            <person name="Murat C."/>
            <person name="Sun H."/>
            <person name="Tunlid A."/>
            <person name="Henrissat B."/>
            <person name="Grigoriev I.V."/>
            <person name="Hibbett D.S."/>
            <person name="Martin F."/>
            <person name="Nordberg H.P."/>
            <person name="Cantor M.N."/>
            <person name="Hua S.X."/>
        </authorList>
    </citation>
    <scope>NUCLEOTIDE SEQUENCE [LARGE SCALE GENOMIC DNA]</scope>
    <source>
        <strain evidence="2 3">LaAM-08-1</strain>
    </source>
</reference>
<keyword evidence="3" id="KW-1185">Reference proteome</keyword>
<dbReference type="OrthoDB" id="2783256at2759"/>
<feature type="domain" description="DUF6699" evidence="1">
    <location>
        <begin position="45"/>
        <end position="179"/>
    </location>
</feature>
<dbReference type="InterPro" id="IPR046522">
    <property type="entry name" value="DUF6699"/>
</dbReference>
<organism evidence="2 3">
    <name type="scientific">Laccaria amethystina LaAM-08-1</name>
    <dbReference type="NCBI Taxonomy" id="1095629"/>
    <lineage>
        <taxon>Eukaryota</taxon>
        <taxon>Fungi</taxon>
        <taxon>Dikarya</taxon>
        <taxon>Basidiomycota</taxon>
        <taxon>Agaricomycotina</taxon>
        <taxon>Agaricomycetes</taxon>
        <taxon>Agaricomycetidae</taxon>
        <taxon>Agaricales</taxon>
        <taxon>Agaricineae</taxon>
        <taxon>Hydnangiaceae</taxon>
        <taxon>Laccaria</taxon>
    </lineage>
</organism>
<dbReference type="AlphaFoldDB" id="A0A0C9XRT6"/>
<evidence type="ECO:0000313" key="3">
    <source>
        <dbReference type="Proteomes" id="UP000054477"/>
    </source>
</evidence>
<accession>A0A0C9XRT6</accession>
<gene>
    <name evidence="2" type="ORF">K443DRAFT_679215</name>
</gene>
<sequence length="189" mass="21359">MPAKHSLIHSGETQPIPRSPYAWSPLPSIRTTIHPVLGVSNRPSLMYDMSRHISTLRLSHPSLSPRLLAEPATQPPMHSLTIVCPHLPWPINVKARKRNGYITVADVMDGLYHALRPNATEAEFRSLSHDLRHQVNKAYQQRYRRASLMDYAHEKAQGVRRVDFLGGRNTFMGLSSTKGGARVWRLNVS</sequence>
<protein>
    <recommendedName>
        <fullName evidence="1">DUF6699 domain-containing protein</fullName>
    </recommendedName>
</protein>
<dbReference type="Proteomes" id="UP000054477">
    <property type="component" value="Unassembled WGS sequence"/>
</dbReference>
<evidence type="ECO:0000313" key="2">
    <source>
        <dbReference type="EMBL" id="KIK00417.1"/>
    </source>
</evidence>
<dbReference type="STRING" id="1095629.A0A0C9XRT6"/>
<dbReference type="HOGENOM" id="CLU_085813_0_0_1"/>
<dbReference type="EMBL" id="KN838626">
    <property type="protein sequence ID" value="KIK00417.1"/>
    <property type="molecule type" value="Genomic_DNA"/>
</dbReference>
<name>A0A0C9XRT6_9AGAR</name>